<evidence type="ECO:0000313" key="2">
    <source>
        <dbReference type="Proteomes" id="UP000245956"/>
    </source>
</evidence>
<gene>
    <name evidence="1" type="ORF">PCL_08365</name>
</gene>
<comment type="caution">
    <text evidence="1">The sequence shown here is derived from an EMBL/GenBank/DDBJ whole genome shotgun (WGS) entry which is preliminary data.</text>
</comment>
<dbReference type="Gene3D" id="1.10.510.10">
    <property type="entry name" value="Transferase(Phosphotransferase) domain 1"/>
    <property type="match status" value="1"/>
</dbReference>
<dbReference type="AlphaFoldDB" id="A0A2U3DRX7"/>
<protein>
    <recommendedName>
        <fullName evidence="3">Protein kinase domain-containing protein</fullName>
    </recommendedName>
</protein>
<accession>A0A2U3DRX7</accession>
<dbReference type="InterPro" id="IPR011009">
    <property type="entry name" value="Kinase-like_dom_sf"/>
</dbReference>
<dbReference type="SUPFAM" id="SSF56112">
    <property type="entry name" value="Protein kinase-like (PK-like)"/>
    <property type="match status" value="1"/>
</dbReference>
<evidence type="ECO:0000313" key="1">
    <source>
        <dbReference type="EMBL" id="PWI65006.1"/>
    </source>
</evidence>
<reference evidence="1 2" key="1">
    <citation type="journal article" date="2016" name="Front. Microbiol.">
        <title>Genome and transcriptome sequences reveal the specific parasitism of the nematophagous Purpureocillium lilacinum 36-1.</title>
        <authorList>
            <person name="Xie J."/>
            <person name="Li S."/>
            <person name="Mo C."/>
            <person name="Xiao X."/>
            <person name="Peng D."/>
            <person name="Wang G."/>
            <person name="Xiao Y."/>
        </authorList>
    </citation>
    <scope>NUCLEOTIDE SEQUENCE [LARGE SCALE GENOMIC DNA]</scope>
    <source>
        <strain evidence="1 2">36-1</strain>
    </source>
</reference>
<sequence length="168" mass="18851">MPLRRKPASRSLGKALTLRANLPVYPKRETTADYLILATNGPTSIGEHRRRLTRQLVMIQEVKSMSLREFGRLAQAAHEHIARPLAFYSNGDHHSLVYEFLEMDILDITPLSHDEVAAAMAQIAAGIQCLFQQHIFFLIASVRVSQHGTAKIGLNLNFDDLICSKAKF</sequence>
<evidence type="ECO:0008006" key="3">
    <source>
        <dbReference type="Google" id="ProtNLM"/>
    </source>
</evidence>
<organism evidence="1 2">
    <name type="scientific">Purpureocillium lilacinum</name>
    <name type="common">Paecilomyces lilacinus</name>
    <dbReference type="NCBI Taxonomy" id="33203"/>
    <lineage>
        <taxon>Eukaryota</taxon>
        <taxon>Fungi</taxon>
        <taxon>Dikarya</taxon>
        <taxon>Ascomycota</taxon>
        <taxon>Pezizomycotina</taxon>
        <taxon>Sordariomycetes</taxon>
        <taxon>Hypocreomycetidae</taxon>
        <taxon>Hypocreales</taxon>
        <taxon>Ophiocordycipitaceae</taxon>
        <taxon>Purpureocillium</taxon>
    </lineage>
</organism>
<name>A0A2U3DRX7_PURLI</name>
<proteinExistence type="predicted"/>
<dbReference type="Proteomes" id="UP000245956">
    <property type="component" value="Unassembled WGS sequence"/>
</dbReference>
<dbReference type="EMBL" id="LCWV01000040">
    <property type="protein sequence ID" value="PWI65006.1"/>
    <property type="molecule type" value="Genomic_DNA"/>
</dbReference>